<evidence type="ECO:0000259" key="2">
    <source>
        <dbReference type="Pfam" id="PF13439"/>
    </source>
</evidence>
<dbReference type="InterPro" id="IPR050194">
    <property type="entry name" value="Glycosyltransferase_grp1"/>
</dbReference>
<organism evidence="3 4">
    <name type="scientific">Caenimonas koreensis DSM 17982</name>
    <dbReference type="NCBI Taxonomy" id="1121255"/>
    <lineage>
        <taxon>Bacteria</taxon>
        <taxon>Pseudomonadati</taxon>
        <taxon>Pseudomonadota</taxon>
        <taxon>Betaproteobacteria</taxon>
        <taxon>Burkholderiales</taxon>
        <taxon>Comamonadaceae</taxon>
        <taxon>Caenimonas</taxon>
    </lineage>
</organism>
<dbReference type="GO" id="GO:0016758">
    <property type="term" value="F:hexosyltransferase activity"/>
    <property type="evidence" value="ECO:0007669"/>
    <property type="project" value="TreeGrafter"/>
</dbReference>
<feature type="domain" description="Glycosyl transferase family 1" evidence="1">
    <location>
        <begin position="216"/>
        <end position="391"/>
    </location>
</feature>
<dbReference type="Pfam" id="PF00534">
    <property type="entry name" value="Glycos_transf_1"/>
    <property type="match status" value="1"/>
</dbReference>
<dbReference type="CDD" id="cd03801">
    <property type="entry name" value="GT4_PimA-like"/>
    <property type="match status" value="1"/>
</dbReference>
<dbReference type="RefSeq" id="WP_153586166.1">
    <property type="nucleotide sequence ID" value="NZ_WJBU01000016.1"/>
</dbReference>
<dbReference type="AlphaFoldDB" id="A0A844BEG9"/>
<dbReference type="Pfam" id="PF13439">
    <property type="entry name" value="Glyco_transf_4"/>
    <property type="match status" value="1"/>
</dbReference>
<dbReference type="Gene3D" id="3.40.50.2000">
    <property type="entry name" value="Glycogen Phosphorylase B"/>
    <property type="match status" value="2"/>
</dbReference>
<sequence>MLVLTEFPPAVGGMQTHARHLAAHLSRRADAVEVLTYRITDPQLAAQAHAFDSQCGYPVHRVLSRLGYWHNMALLLERVRRFRPDAIYASTVFYGLLRTRTDLPLVCRSVGNDVLRPWLGYPYRAFSRLVGSRAVQHGLRWWLEHAHHPDWVDRLFRRAREQLMRDAAASQCRILANSDFTAQLLQGIGVARSRIDVAAGGVDCARFEQAAGARQLARHKLGLREDDVVLLTVCRLVAKKGVEILLKALALLRPEFPALKLVVVGDGRKRKAYMARALSLGLADVVRFAGRVPHEDIPPFFWASDLFVLASYESLHAGGAARDVETMGRVLCEANAAGLPLVATASGGTPSVVRSGENGLLVAPGDPRALADAMARVLRDPQLAAQLRAAGLERARSEFDWSAVLPRHEMAIARAIADKSVQAA</sequence>
<dbReference type="InterPro" id="IPR001296">
    <property type="entry name" value="Glyco_trans_1"/>
</dbReference>
<dbReference type="PANTHER" id="PTHR45947">
    <property type="entry name" value="SULFOQUINOVOSYL TRANSFERASE SQD2"/>
    <property type="match status" value="1"/>
</dbReference>
<proteinExistence type="predicted"/>
<keyword evidence="3" id="KW-0808">Transferase</keyword>
<dbReference type="SUPFAM" id="SSF53756">
    <property type="entry name" value="UDP-Glycosyltransferase/glycogen phosphorylase"/>
    <property type="match status" value="1"/>
</dbReference>
<dbReference type="EMBL" id="WJBU01000016">
    <property type="protein sequence ID" value="MRD48851.1"/>
    <property type="molecule type" value="Genomic_DNA"/>
</dbReference>
<keyword evidence="4" id="KW-1185">Reference proteome</keyword>
<dbReference type="PANTHER" id="PTHR45947:SF3">
    <property type="entry name" value="SULFOQUINOVOSYL TRANSFERASE SQD2"/>
    <property type="match status" value="1"/>
</dbReference>
<gene>
    <name evidence="3" type="ORF">GHT07_16305</name>
</gene>
<reference evidence="3 4" key="1">
    <citation type="submission" date="2019-11" db="EMBL/GenBank/DDBJ databases">
        <title>Caenimonas koreensis gen. nov., sp. nov., isolated from activated sludge.</title>
        <authorList>
            <person name="Seung H.R."/>
        </authorList>
    </citation>
    <scope>NUCLEOTIDE SEQUENCE [LARGE SCALE GENOMIC DNA]</scope>
    <source>
        <strain evidence="3 4">EMB320</strain>
    </source>
</reference>
<dbReference type="Proteomes" id="UP000487350">
    <property type="component" value="Unassembled WGS sequence"/>
</dbReference>
<evidence type="ECO:0000259" key="1">
    <source>
        <dbReference type="Pfam" id="PF00534"/>
    </source>
</evidence>
<feature type="domain" description="Glycosyltransferase subfamily 4-like N-terminal" evidence="2">
    <location>
        <begin position="11"/>
        <end position="206"/>
    </location>
</feature>
<dbReference type="OrthoDB" id="509705at2"/>
<evidence type="ECO:0000313" key="3">
    <source>
        <dbReference type="EMBL" id="MRD48851.1"/>
    </source>
</evidence>
<protein>
    <submittedName>
        <fullName evidence="3">Glycosyltransferase</fullName>
    </submittedName>
</protein>
<comment type="caution">
    <text evidence="3">The sequence shown here is derived from an EMBL/GenBank/DDBJ whole genome shotgun (WGS) entry which is preliminary data.</text>
</comment>
<dbReference type="InterPro" id="IPR028098">
    <property type="entry name" value="Glyco_trans_4-like_N"/>
</dbReference>
<name>A0A844BEG9_9BURK</name>
<accession>A0A844BEG9</accession>
<evidence type="ECO:0000313" key="4">
    <source>
        <dbReference type="Proteomes" id="UP000487350"/>
    </source>
</evidence>